<evidence type="ECO:0000256" key="3">
    <source>
        <dbReference type="ARBA" id="ARBA00022801"/>
    </source>
</evidence>
<sequence length="349" mass="38602">MDDSRPSPFDKRTRRALRHHWQDRILWVSTILTAILVIIAIWAIVELLRGDLRLGDLSGTAHNLVAGAIALMTIAPSLIISARVIRSAKPRATGAVVTPSQFPEVYELVQTYTALFQMPRAPKVIFDDSADNLSQSTARLRSNTITLHTDLLEAPRLNPEGTLAVLRFALAREFGLLRDGRRNFGYQFVLVIVQGVPYLKTVLARAEEYTADRWGALIAPEAAADYCGFLAVGKGLFADTSLQELARPAGHGGWAELAPAWTMAVPPLPWRVRAFAELGVCAPDTLQVLSPCAPQQLTPDLLHQRYHLMNFKEPRTQGAFWFPPKRHSDAELARICPAGTVAEFDQDLP</sequence>
<evidence type="ECO:0000259" key="8">
    <source>
        <dbReference type="Pfam" id="PF01435"/>
    </source>
</evidence>
<dbReference type="Pfam" id="PF01435">
    <property type="entry name" value="Peptidase_M48"/>
    <property type="match status" value="1"/>
</dbReference>
<keyword evidence="7" id="KW-1133">Transmembrane helix</keyword>
<dbReference type="EMBL" id="FOPJ01000002">
    <property type="protein sequence ID" value="SFG28333.1"/>
    <property type="molecule type" value="Genomic_DNA"/>
</dbReference>
<evidence type="ECO:0000256" key="5">
    <source>
        <dbReference type="ARBA" id="ARBA00023049"/>
    </source>
</evidence>
<keyword evidence="4 6" id="KW-0862">Zinc</keyword>
<proteinExistence type="inferred from homology"/>
<gene>
    <name evidence="9" type="ORF">SAMN05660282_00481</name>
</gene>
<evidence type="ECO:0000256" key="2">
    <source>
        <dbReference type="ARBA" id="ARBA00022723"/>
    </source>
</evidence>
<organism evidence="9 10">
    <name type="scientific">Corynebacterium spheniscorum</name>
    <dbReference type="NCBI Taxonomy" id="185761"/>
    <lineage>
        <taxon>Bacteria</taxon>
        <taxon>Bacillati</taxon>
        <taxon>Actinomycetota</taxon>
        <taxon>Actinomycetes</taxon>
        <taxon>Mycobacteriales</taxon>
        <taxon>Corynebacteriaceae</taxon>
        <taxon>Corynebacterium</taxon>
    </lineage>
</organism>
<dbReference type="GO" id="GO:0046872">
    <property type="term" value="F:metal ion binding"/>
    <property type="evidence" value="ECO:0007669"/>
    <property type="project" value="UniProtKB-KW"/>
</dbReference>
<evidence type="ECO:0000256" key="1">
    <source>
        <dbReference type="ARBA" id="ARBA00022670"/>
    </source>
</evidence>
<reference evidence="9 10" key="1">
    <citation type="submission" date="2016-10" db="EMBL/GenBank/DDBJ databases">
        <authorList>
            <person name="de Groot N.N."/>
        </authorList>
    </citation>
    <scope>NUCLEOTIDE SEQUENCE [LARGE SCALE GENOMIC DNA]</scope>
    <source>
        <strain>J11</strain>
        <strain evidence="10">PG 39</strain>
    </source>
</reference>
<keyword evidence="10" id="KW-1185">Reference proteome</keyword>
<evidence type="ECO:0000256" key="4">
    <source>
        <dbReference type="ARBA" id="ARBA00022833"/>
    </source>
</evidence>
<keyword evidence="3 6" id="KW-0378">Hydrolase</keyword>
<comment type="cofactor">
    <cofactor evidence="6">
        <name>Zn(2+)</name>
        <dbReference type="ChEBI" id="CHEBI:29105"/>
    </cofactor>
    <text evidence="6">Binds 1 zinc ion per subunit.</text>
</comment>
<evidence type="ECO:0000313" key="10">
    <source>
        <dbReference type="Proteomes" id="UP000199065"/>
    </source>
</evidence>
<keyword evidence="7" id="KW-0812">Transmembrane</keyword>
<keyword evidence="2" id="KW-0479">Metal-binding</keyword>
<dbReference type="InterPro" id="IPR001915">
    <property type="entry name" value="Peptidase_M48"/>
</dbReference>
<dbReference type="RefSeq" id="WP_092284037.1">
    <property type="nucleotide sequence ID" value="NZ_FOPJ01000002.1"/>
</dbReference>
<evidence type="ECO:0000256" key="7">
    <source>
        <dbReference type="SAM" id="Phobius"/>
    </source>
</evidence>
<dbReference type="STRING" id="185761.SAMN05660282_00481"/>
<comment type="similarity">
    <text evidence="6">Belongs to the peptidase M48 family.</text>
</comment>
<keyword evidence="1 6" id="KW-0645">Protease</keyword>
<evidence type="ECO:0000313" key="9">
    <source>
        <dbReference type="EMBL" id="SFG28333.1"/>
    </source>
</evidence>
<dbReference type="GO" id="GO:0004222">
    <property type="term" value="F:metalloendopeptidase activity"/>
    <property type="evidence" value="ECO:0007669"/>
    <property type="project" value="InterPro"/>
</dbReference>
<evidence type="ECO:0000256" key="6">
    <source>
        <dbReference type="RuleBase" id="RU003983"/>
    </source>
</evidence>
<accession>A0A1I2QL18</accession>
<dbReference type="GO" id="GO:0006508">
    <property type="term" value="P:proteolysis"/>
    <property type="evidence" value="ECO:0007669"/>
    <property type="project" value="UniProtKB-KW"/>
</dbReference>
<keyword evidence="7" id="KW-0472">Membrane</keyword>
<keyword evidence="5 6" id="KW-0482">Metalloprotease</keyword>
<dbReference type="OrthoDB" id="9810445at2"/>
<feature type="domain" description="Peptidase M48" evidence="8">
    <location>
        <begin position="163"/>
        <end position="275"/>
    </location>
</feature>
<feature type="transmembrane region" description="Helical" evidence="7">
    <location>
        <begin position="25"/>
        <end position="45"/>
    </location>
</feature>
<name>A0A1I2QL18_9CORY</name>
<dbReference type="Proteomes" id="UP000199065">
    <property type="component" value="Unassembled WGS sequence"/>
</dbReference>
<dbReference type="AlphaFoldDB" id="A0A1I2QL18"/>
<feature type="transmembrane region" description="Helical" evidence="7">
    <location>
        <begin position="65"/>
        <end position="85"/>
    </location>
</feature>
<protein>
    <submittedName>
        <fullName evidence="9">Zn-dependent protease with chaperone function</fullName>
    </submittedName>
</protein>